<protein>
    <recommendedName>
        <fullName evidence="2">PD-(D/E)XK nuclease superfamily protein</fullName>
    </recommendedName>
</protein>
<reference evidence="1" key="1">
    <citation type="submission" date="2020-03" db="EMBL/GenBank/DDBJ databases">
        <title>The deep terrestrial virosphere.</title>
        <authorList>
            <person name="Holmfeldt K."/>
            <person name="Nilsson E."/>
            <person name="Simone D."/>
            <person name="Lopez-Fernandez M."/>
            <person name="Wu X."/>
            <person name="de Brujin I."/>
            <person name="Lundin D."/>
            <person name="Andersson A."/>
            <person name="Bertilsson S."/>
            <person name="Dopson M."/>
        </authorList>
    </citation>
    <scope>NUCLEOTIDE SEQUENCE</scope>
    <source>
        <strain evidence="1">MM415A03780</strain>
    </source>
</reference>
<accession>A0A6M3JNC8</accession>
<dbReference type="AlphaFoldDB" id="A0A6M3JNC8"/>
<gene>
    <name evidence="1" type="ORF">MM415A03780_0006</name>
</gene>
<name>A0A6M3JNC8_9ZZZZ</name>
<dbReference type="InterPro" id="IPR011604">
    <property type="entry name" value="PDDEXK-like_dom_sf"/>
</dbReference>
<dbReference type="Gene3D" id="3.90.320.10">
    <property type="match status" value="1"/>
</dbReference>
<dbReference type="EMBL" id="MT141785">
    <property type="protein sequence ID" value="QJA70347.1"/>
    <property type="molecule type" value="Genomic_DNA"/>
</dbReference>
<evidence type="ECO:0008006" key="2">
    <source>
        <dbReference type="Google" id="ProtNLM"/>
    </source>
</evidence>
<evidence type="ECO:0000313" key="1">
    <source>
        <dbReference type="EMBL" id="QJA70347.1"/>
    </source>
</evidence>
<proteinExistence type="predicted"/>
<sequence>MEEEMPAIIYKNKNGERIPSVTTVLNQWGIKTQALLVWAWKRGEAGVDLREKEEANVGTLAHLRIDAEIKGKDIDLSQYPPNIVSQSDVCIDNWGRWKKAHKFQPIGSEISLVSEEHQYGGTIDIIGLIDGLLSILDIKTGKEIYEDHILQIVSYSKLWEKSFPEHPLKGKYHIIRLGKEIAMFSYNYYGEFPHAWEAFLMLRRLYDIHKEIKKLK</sequence>
<organism evidence="1">
    <name type="scientific">viral metagenome</name>
    <dbReference type="NCBI Taxonomy" id="1070528"/>
    <lineage>
        <taxon>unclassified sequences</taxon>
        <taxon>metagenomes</taxon>
        <taxon>organismal metagenomes</taxon>
    </lineage>
</organism>